<dbReference type="AlphaFoldDB" id="A0A9J5Y699"/>
<evidence type="ECO:0000313" key="3">
    <source>
        <dbReference type="Proteomes" id="UP000824120"/>
    </source>
</evidence>
<feature type="compositionally biased region" description="Basic and acidic residues" evidence="1">
    <location>
        <begin position="13"/>
        <end position="31"/>
    </location>
</feature>
<sequence length="121" mass="14042">MEKNSKNNSDLSGEEKSDENSNKNSSEEKKMMAPKKVCSIHIHGVEVSFDLTISYLLKELDSTKSQDNLHGCPRRQLLKLFRTSTIAKDSSPEESIPRMIKWMVEHRYKTNIDPIYRQKNK</sequence>
<organism evidence="2 3">
    <name type="scientific">Solanum commersonii</name>
    <name type="common">Commerson's wild potato</name>
    <name type="synonym">Commerson's nightshade</name>
    <dbReference type="NCBI Taxonomy" id="4109"/>
    <lineage>
        <taxon>Eukaryota</taxon>
        <taxon>Viridiplantae</taxon>
        <taxon>Streptophyta</taxon>
        <taxon>Embryophyta</taxon>
        <taxon>Tracheophyta</taxon>
        <taxon>Spermatophyta</taxon>
        <taxon>Magnoliopsida</taxon>
        <taxon>eudicotyledons</taxon>
        <taxon>Gunneridae</taxon>
        <taxon>Pentapetalae</taxon>
        <taxon>asterids</taxon>
        <taxon>lamiids</taxon>
        <taxon>Solanales</taxon>
        <taxon>Solanaceae</taxon>
        <taxon>Solanoideae</taxon>
        <taxon>Solaneae</taxon>
        <taxon>Solanum</taxon>
    </lineage>
</organism>
<keyword evidence="3" id="KW-1185">Reference proteome</keyword>
<evidence type="ECO:0000256" key="1">
    <source>
        <dbReference type="SAM" id="MobiDB-lite"/>
    </source>
</evidence>
<proteinExistence type="predicted"/>
<feature type="compositionally biased region" description="Polar residues" evidence="1">
    <location>
        <begin position="1"/>
        <end position="11"/>
    </location>
</feature>
<comment type="caution">
    <text evidence="2">The sequence shown here is derived from an EMBL/GenBank/DDBJ whole genome shotgun (WGS) entry which is preliminary data.</text>
</comment>
<protein>
    <submittedName>
        <fullName evidence="2">Uncharacterized protein</fullName>
    </submittedName>
</protein>
<feature type="region of interest" description="Disordered" evidence="1">
    <location>
        <begin position="1"/>
        <end position="33"/>
    </location>
</feature>
<gene>
    <name evidence="2" type="ORF">H5410_035996</name>
</gene>
<reference evidence="2 3" key="1">
    <citation type="submission" date="2020-09" db="EMBL/GenBank/DDBJ databases">
        <title>De no assembly of potato wild relative species, Solanum commersonii.</title>
        <authorList>
            <person name="Cho K."/>
        </authorList>
    </citation>
    <scope>NUCLEOTIDE SEQUENCE [LARGE SCALE GENOMIC DNA]</scope>
    <source>
        <strain evidence="2">LZ3.2</strain>
        <tissue evidence="2">Leaf</tissue>
    </source>
</reference>
<evidence type="ECO:0000313" key="2">
    <source>
        <dbReference type="EMBL" id="KAG5594764.1"/>
    </source>
</evidence>
<dbReference type="Proteomes" id="UP000824120">
    <property type="component" value="Chromosome 7"/>
</dbReference>
<name>A0A9J5Y699_SOLCO</name>
<accession>A0A9J5Y699</accession>
<dbReference type="EMBL" id="JACXVP010000007">
    <property type="protein sequence ID" value="KAG5594764.1"/>
    <property type="molecule type" value="Genomic_DNA"/>
</dbReference>